<dbReference type="Proteomes" id="UP000785783">
    <property type="component" value="Unassembled WGS sequence"/>
</dbReference>
<proteinExistence type="predicted"/>
<protein>
    <submittedName>
        <fullName evidence="2">DUF1330 domain-containing protein</fullName>
    </submittedName>
</protein>
<evidence type="ECO:0000313" key="2">
    <source>
        <dbReference type="EMBL" id="MBL6761493.1"/>
    </source>
</evidence>
<dbReference type="InterPro" id="IPR010753">
    <property type="entry name" value="DUF1330"/>
</dbReference>
<dbReference type="Pfam" id="PF07045">
    <property type="entry name" value="DUF1330"/>
    <property type="match status" value="1"/>
</dbReference>
<dbReference type="EMBL" id="JADHOK010000015">
    <property type="protein sequence ID" value="MBL6761493.1"/>
    <property type="molecule type" value="Genomic_DNA"/>
</dbReference>
<evidence type="ECO:0000259" key="1">
    <source>
        <dbReference type="Pfam" id="PF07045"/>
    </source>
</evidence>
<dbReference type="InterPro" id="IPR011008">
    <property type="entry name" value="Dimeric_a/b-barrel"/>
</dbReference>
<dbReference type="PANTHER" id="PTHR40257:SF1">
    <property type="entry name" value="DUF1330 DOMAIN-CONTAINING PROTEIN"/>
    <property type="match status" value="1"/>
</dbReference>
<dbReference type="SUPFAM" id="SSF54909">
    <property type="entry name" value="Dimeric alpha+beta barrel"/>
    <property type="match status" value="1"/>
</dbReference>
<comment type="caution">
    <text evidence="2">The sequence shown here is derived from an EMBL/GenBank/DDBJ whole genome shotgun (WGS) entry which is preliminary data.</text>
</comment>
<name>A0A937HJE4_9PROT</name>
<gene>
    <name evidence="2" type="ORF">ISQ19_02225</name>
</gene>
<dbReference type="PANTHER" id="PTHR40257">
    <property type="match status" value="1"/>
</dbReference>
<reference evidence="2" key="1">
    <citation type="submission" date="2020-10" db="EMBL/GenBank/DDBJ databases">
        <title>Microbiome of the Black Sea water column analyzed by genome centric metagenomics.</title>
        <authorList>
            <person name="Cabello-Yeves P.J."/>
            <person name="Callieri C."/>
            <person name="Picazo A."/>
            <person name="Mehrshad M."/>
            <person name="Haro-Moreno J.M."/>
            <person name="Roda-Garcia J."/>
            <person name="Dzembekova N."/>
            <person name="Slabakova V."/>
            <person name="Slabakova N."/>
            <person name="Moncheva S."/>
            <person name="Rodriguez-Valera F."/>
        </authorList>
    </citation>
    <scope>NUCLEOTIDE SEQUENCE</scope>
    <source>
        <strain evidence="2">BS307-5m-G5</strain>
    </source>
</reference>
<dbReference type="AlphaFoldDB" id="A0A937HJE4"/>
<sequence>MKVENAVMPTEAQLKGFSENDHGNAISMVNLLKFREKAEYPEDHEWHGKDMSGAEAYALYSDGIRKIIEGLGGEMRFGGKVERLMLGEVEELWDVVAIAKYPNRQAMFEMMFSPEYAEIAVHREAGLAGQLNIETTE</sequence>
<feature type="domain" description="DUF1330" evidence="1">
    <location>
        <begin position="53"/>
        <end position="130"/>
    </location>
</feature>
<evidence type="ECO:0000313" key="3">
    <source>
        <dbReference type="Proteomes" id="UP000785783"/>
    </source>
</evidence>
<dbReference type="Gene3D" id="3.30.70.100">
    <property type="match status" value="1"/>
</dbReference>
<accession>A0A937HJE4</accession>
<organism evidence="2 3">
    <name type="scientific">PS1 clade bacterium</name>
    <dbReference type="NCBI Taxonomy" id="2175152"/>
    <lineage>
        <taxon>Bacteria</taxon>
        <taxon>Pseudomonadati</taxon>
        <taxon>Pseudomonadota</taxon>
        <taxon>Alphaproteobacteria</taxon>
        <taxon>PS1 clade</taxon>
    </lineage>
</organism>